<evidence type="ECO:0000313" key="10">
    <source>
        <dbReference type="Proteomes" id="UP000800092"/>
    </source>
</evidence>
<evidence type="ECO:0000256" key="4">
    <source>
        <dbReference type="ARBA" id="ARBA00022801"/>
    </source>
</evidence>
<proteinExistence type="inferred from homology"/>
<comment type="similarity">
    <text evidence="2">Belongs to the metallo-dependent hydrolases superfamily. Adenosine and AMP deaminases family.</text>
</comment>
<evidence type="ECO:0000256" key="3">
    <source>
        <dbReference type="ARBA" id="ARBA00022723"/>
    </source>
</evidence>
<keyword evidence="4 9" id="KW-0378">Hydrolase</keyword>
<dbReference type="SUPFAM" id="SSF51556">
    <property type="entry name" value="Metallo-dependent hydrolases"/>
    <property type="match status" value="1"/>
</dbReference>
<dbReference type="InterPro" id="IPR001365">
    <property type="entry name" value="A_deaminase_dom"/>
</dbReference>
<keyword evidence="5" id="KW-0862">Zinc</keyword>
<reference evidence="9" key="1">
    <citation type="journal article" date="2020" name="Stud. Mycol.">
        <title>101 Dothideomycetes genomes: a test case for predicting lifestyles and emergence of pathogens.</title>
        <authorList>
            <person name="Haridas S."/>
            <person name="Albert R."/>
            <person name="Binder M."/>
            <person name="Bloem J."/>
            <person name="Labutti K."/>
            <person name="Salamov A."/>
            <person name="Andreopoulos B."/>
            <person name="Baker S."/>
            <person name="Barry K."/>
            <person name="Bills G."/>
            <person name="Bluhm B."/>
            <person name="Cannon C."/>
            <person name="Castanera R."/>
            <person name="Culley D."/>
            <person name="Daum C."/>
            <person name="Ezra D."/>
            <person name="Gonzalez J."/>
            <person name="Henrissat B."/>
            <person name="Kuo A."/>
            <person name="Liang C."/>
            <person name="Lipzen A."/>
            <person name="Lutzoni F."/>
            <person name="Magnuson J."/>
            <person name="Mondo S."/>
            <person name="Nolan M."/>
            <person name="Ohm R."/>
            <person name="Pangilinan J."/>
            <person name="Park H.-J."/>
            <person name="Ramirez L."/>
            <person name="Alfaro M."/>
            <person name="Sun H."/>
            <person name="Tritt A."/>
            <person name="Yoshinaga Y."/>
            <person name="Zwiers L.-H."/>
            <person name="Turgeon B."/>
            <person name="Goodwin S."/>
            <person name="Spatafora J."/>
            <person name="Crous P."/>
            <person name="Grigoriev I."/>
        </authorList>
    </citation>
    <scope>NUCLEOTIDE SEQUENCE</scope>
    <source>
        <strain evidence="9">Tuck. ex Michener</strain>
    </source>
</reference>
<dbReference type="GO" id="GO:0046103">
    <property type="term" value="P:inosine biosynthetic process"/>
    <property type="evidence" value="ECO:0007669"/>
    <property type="project" value="TreeGrafter"/>
</dbReference>
<dbReference type="OrthoDB" id="272271at2759"/>
<dbReference type="InterPro" id="IPR006330">
    <property type="entry name" value="Ado/ade_deaminase"/>
</dbReference>
<dbReference type="GO" id="GO:0004000">
    <property type="term" value="F:adenosine deaminase activity"/>
    <property type="evidence" value="ECO:0007669"/>
    <property type="project" value="TreeGrafter"/>
</dbReference>
<accession>A0A6A6HLW0</accession>
<feature type="domain" description="Adenosine deaminase" evidence="8">
    <location>
        <begin position="9"/>
        <end position="291"/>
    </location>
</feature>
<dbReference type="AlphaFoldDB" id="A0A6A6HLW0"/>
<evidence type="ECO:0000256" key="5">
    <source>
        <dbReference type="ARBA" id="ARBA00022833"/>
    </source>
</evidence>
<evidence type="ECO:0000259" key="8">
    <source>
        <dbReference type="Pfam" id="PF00962"/>
    </source>
</evidence>
<dbReference type="PANTHER" id="PTHR11409">
    <property type="entry name" value="ADENOSINE DEAMINASE"/>
    <property type="match status" value="1"/>
</dbReference>
<name>A0A6A6HLW0_VIRVR</name>
<dbReference type="GO" id="GO:0009117">
    <property type="term" value="P:nucleotide metabolic process"/>
    <property type="evidence" value="ECO:0007669"/>
    <property type="project" value="UniProtKB-KW"/>
</dbReference>
<keyword evidence="10" id="KW-1185">Reference proteome</keyword>
<dbReference type="InterPro" id="IPR032466">
    <property type="entry name" value="Metal_Hydrolase"/>
</dbReference>
<evidence type="ECO:0000256" key="7">
    <source>
        <dbReference type="ARBA" id="ARBA00048787"/>
    </source>
</evidence>
<keyword evidence="3" id="KW-0479">Metal-binding</keyword>
<evidence type="ECO:0000313" key="9">
    <source>
        <dbReference type="EMBL" id="KAF2238788.1"/>
    </source>
</evidence>
<sequence length="299" mass="32996">MPAGKVDYDLTTFFPLFSSYIYRLCSDVVSIQYATKSVLCDFEADNVVYLELRSTPRAVPTALPPITKTDYVDAILATIKAHNGGPGPLHTTLILSIDRRSTLEDALDTVDIAIARRAQGVVGIDLCGDPSKGTVSDLRPAFTKAHTAGLGVCVHFGEIPSADASELEEMLSWQPHRIGHAIYMPGEIKDEVRRRALGVELCLSCNVHAKMLPKGGGLEEHHFGEWCKDGRGAVVALCTDDVGVFCSPLSQEYYLAAKHFKLEQGDIQRLCEDMVGIVFAEEAEKDRLRDLYLQWFHQI</sequence>
<organism evidence="9 10">
    <name type="scientific">Viridothelium virens</name>
    <name type="common">Speckled blister lichen</name>
    <name type="synonym">Trypethelium virens</name>
    <dbReference type="NCBI Taxonomy" id="1048519"/>
    <lineage>
        <taxon>Eukaryota</taxon>
        <taxon>Fungi</taxon>
        <taxon>Dikarya</taxon>
        <taxon>Ascomycota</taxon>
        <taxon>Pezizomycotina</taxon>
        <taxon>Dothideomycetes</taxon>
        <taxon>Dothideomycetes incertae sedis</taxon>
        <taxon>Trypetheliales</taxon>
        <taxon>Trypetheliaceae</taxon>
        <taxon>Viridothelium</taxon>
    </lineage>
</organism>
<dbReference type="GO" id="GO:0006154">
    <property type="term" value="P:adenosine catabolic process"/>
    <property type="evidence" value="ECO:0007669"/>
    <property type="project" value="TreeGrafter"/>
</dbReference>
<comment type="catalytic activity">
    <reaction evidence="7">
        <text>N(6)-methyl-AMP + H2O + H(+) = IMP + methylamine</text>
        <dbReference type="Rhea" id="RHEA:16001"/>
        <dbReference type="ChEBI" id="CHEBI:15377"/>
        <dbReference type="ChEBI" id="CHEBI:15378"/>
        <dbReference type="ChEBI" id="CHEBI:58053"/>
        <dbReference type="ChEBI" id="CHEBI:59338"/>
        <dbReference type="ChEBI" id="CHEBI:144842"/>
    </reaction>
    <physiologicalReaction direction="left-to-right" evidence="7">
        <dbReference type="Rhea" id="RHEA:16002"/>
    </physiologicalReaction>
</comment>
<dbReference type="Pfam" id="PF00962">
    <property type="entry name" value="A_deaminase"/>
    <property type="match status" value="1"/>
</dbReference>
<dbReference type="EMBL" id="ML991774">
    <property type="protein sequence ID" value="KAF2238788.1"/>
    <property type="molecule type" value="Genomic_DNA"/>
</dbReference>
<evidence type="ECO:0000256" key="1">
    <source>
        <dbReference type="ARBA" id="ARBA00001947"/>
    </source>
</evidence>
<gene>
    <name evidence="9" type="ORF">EV356DRAFT_460047</name>
</gene>
<dbReference type="Proteomes" id="UP000800092">
    <property type="component" value="Unassembled WGS sequence"/>
</dbReference>
<dbReference type="PANTHER" id="PTHR11409:SF42">
    <property type="entry name" value="ADENOSINE DEAMINASE-LIKE PROTEIN"/>
    <property type="match status" value="1"/>
</dbReference>
<evidence type="ECO:0000256" key="6">
    <source>
        <dbReference type="ARBA" id="ARBA00023080"/>
    </source>
</evidence>
<dbReference type="GO" id="GO:0046872">
    <property type="term" value="F:metal ion binding"/>
    <property type="evidence" value="ECO:0007669"/>
    <property type="project" value="UniProtKB-KW"/>
</dbReference>
<comment type="cofactor">
    <cofactor evidence="1">
        <name>Zn(2+)</name>
        <dbReference type="ChEBI" id="CHEBI:29105"/>
    </cofactor>
</comment>
<evidence type="ECO:0000256" key="2">
    <source>
        <dbReference type="ARBA" id="ARBA00006676"/>
    </source>
</evidence>
<dbReference type="Gene3D" id="3.20.20.140">
    <property type="entry name" value="Metal-dependent hydrolases"/>
    <property type="match status" value="1"/>
</dbReference>
<protein>
    <submittedName>
        <fullName evidence="9">Metallo-dependent hydrolase</fullName>
    </submittedName>
</protein>
<keyword evidence="6" id="KW-0546">Nucleotide metabolism</keyword>